<proteinExistence type="predicted"/>
<protein>
    <recommendedName>
        <fullName evidence="3">DUF2262 domain-containing protein</fullName>
    </recommendedName>
</protein>
<evidence type="ECO:0000313" key="1">
    <source>
        <dbReference type="EMBL" id="GAA4635506.1"/>
    </source>
</evidence>
<gene>
    <name evidence="1" type="ORF">GCM10023196_081270</name>
</gene>
<reference evidence="2" key="1">
    <citation type="journal article" date="2019" name="Int. J. Syst. Evol. Microbiol.">
        <title>The Global Catalogue of Microorganisms (GCM) 10K type strain sequencing project: providing services to taxonomists for standard genome sequencing and annotation.</title>
        <authorList>
            <consortium name="The Broad Institute Genomics Platform"/>
            <consortium name="The Broad Institute Genome Sequencing Center for Infectious Disease"/>
            <person name="Wu L."/>
            <person name="Ma J."/>
        </authorList>
    </citation>
    <scope>NUCLEOTIDE SEQUENCE [LARGE SCALE GENOMIC DNA]</scope>
    <source>
        <strain evidence="2">JCM 17939</strain>
    </source>
</reference>
<evidence type="ECO:0008006" key="3">
    <source>
        <dbReference type="Google" id="ProtNLM"/>
    </source>
</evidence>
<sequence length="268" mass="29086">MDVESAGSVSADAALESEDVAEASCYLLEFSVGSGGSRLGDVFVAADLAGVREIFERRYKGATDLIPYHVMWYGAVLHLWVVQGGSIVEGIDLRTQLRSGDPACDRTLARVVALQERDHDDERAEEIWEDVDAVIEENNWDAAPTLPLLGRVFELHDRIDEDPDGAETAQDELDAIREAIDEGTLPRPDGSAPQTLTLDWDAMAASAPALADPLLASSWVTVAWAGDPIRVKDSYLCHDLRGSDSGRIALHVGCNDLESGEDEWPQDG</sequence>
<evidence type="ECO:0000313" key="2">
    <source>
        <dbReference type="Proteomes" id="UP001501442"/>
    </source>
</evidence>
<comment type="caution">
    <text evidence="1">The sequence shown here is derived from an EMBL/GenBank/DDBJ whole genome shotgun (WGS) entry which is preliminary data.</text>
</comment>
<dbReference type="EMBL" id="BAABHK010000015">
    <property type="protein sequence ID" value="GAA4635506.1"/>
    <property type="molecule type" value="Genomic_DNA"/>
</dbReference>
<keyword evidence="2" id="KW-1185">Reference proteome</keyword>
<dbReference type="Proteomes" id="UP001501442">
    <property type="component" value="Unassembled WGS sequence"/>
</dbReference>
<name>A0ABP8UQ04_9ACTN</name>
<organism evidence="1 2">
    <name type="scientific">Actinoallomurus vinaceus</name>
    <dbReference type="NCBI Taxonomy" id="1080074"/>
    <lineage>
        <taxon>Bacteria</taxon>
        <taxon>Bacillati</taxon>
        <taxon>Actinomycetota</taxon>
        <taxon>Actinomycetes</taxon>
        <taxon>Streptosporangiales</taxon>
        <taxon>Thermomonosporaceae</taxon>
        <taxon>Actinoallomurus</taxon>
    </lineage>
</organism>
<accession>A0ABP8UQ04</accession>
<dbReference type="RefSeq" id="WP_345438462.1">
    <property type="nucleotide sequence ID" value="NZ_BAABHK010000015.1"/>
</dbReference>